<gene>
    <name evidence="13" type="primary">macB_7</name>
    <name evidence="13" type="ORF">ERS852573_01842</name>
</gene>
<accession>A0A173U023</accession>
<evidence type="ECO:0000256" key="4">
    <source>
        <dbReference type="ARBA" id="ARBA00022692"/>
    </source>
</evidence>
<dbReference type="InterPro" id="IPR003838">
    <property type="entry name" value="ABC3_permease_C"/>
</dbReference>
<feature type="transmembrane region" description="Helical" evidence="11">
    <location>
        <begin position="1169"/>
        <end position="1190"/>
    </location>
</feature>
<dbReference type="GO" id="GO:0005524">
    <property type="term" value="F:ATP binding"/>
    <property type="evidence" value="ECO:0007669"/>
    <property type="project" value="UniProtKB-KW"/>
</dbReference>
<dbReference type="InterPro" id="IPR003593">
    <property type="entry name" value="AAA+_ATPase"/>
</dbReference>
<proteinExistence type="inferred from homology"/>
<feature type="domain" description="ABC transporter" evidence="12">
    <location>
        <begin position="2"/>
        <end position="240"/>
    </location>
</feature>
<dbReference type="RefSeq" id="WP_055214472.1">
    <property type="nucleotide sequence ID" value="NZ_CYXO01000010.1"/>
</dbReference>
<keyword evidence="3" id="KW-1003">Cell membrane</keyword>
<evidence type="ECO:0000259" key="12">
    <source>
        <dbReference type="PROSITE" id="PS50893"/>
    </source>
</evidence>
<dbReference type="EC" id="3.6.3.-" evidence="13"/>
<dbReference type="InterPro" id="IPR027417">
    <property type="entry name" value="P-loop_NTPase"/>
</dbReference>
<feature type="transmembrane region" description="Helical" evidence="11">
    <location>
        <begin position="266"/>
        <end position="285"/>
    </location>
</feature>
<keyword evidence="8 11" id="KW-0472">Membrane</keyword>
<dbReference type="FunFam" id="3.40.50.300:FF:000032">
    <property type="entry name" value="Export ABC transporter ATP-binding protein"/>
    <property type="match status" value="1"/>
</dbReference>
<dbReference type="OrthoDB" id="2079174at2"/>
<dbReference type="CDD" id="cd03255">
    <property type="entry name" value="ABC_MJ0796_LolCDE_FtsE"/>
    <property type="match status" value="1"/>
</dbReference>
<feature type="transmembrane region" description="Helical" evidence="11">
    <location>
        <begin position="1123"/>
        <end position="1149"/>
    </location>
</feature>
<evidence type="ECO:0000256" key="2">
    <source>
        <dbReference type="ARBA" id="ARBA00022448"/>
    </source>
</evidence>
<dbReference type="SMART" id="SM00382">
    <property type="entry name" value="AAA"/>
    <property type="match status" value="1"/>
</dbReference>
<dbReference type="PROSITE" id="PS50893">
    <property type="entry name" value="ABC_TRANSPORTER_2"/>
    <property type="match status" value="1"/>
</dbReference>
<dbReference type="PROSITE" id="PS00211">
    <property type="entry name" value="ABC_TRANSPORTER_1"/>
    <property type="match status" value="1"/>
</dbReference>
<sequence length="1207" mass="132960">MLQIQHICKEYRTGNLVQKALDDVSLNLRDNEFVAILGPSGSGKTTLLNIIGGLDRYDSGDLIINGISTKKYKDRDWDSYRNHTIGFVFQSYNLIPHQTVLSNVELALTISGIGKEERRKRAIDALKKVGLGEQLHKRPSQMSGGQMQRVAIARALVNDPDILLADEPTGALDSDTSIQVMDLLKEVAKDRLVVMVTHNPELAEEYATRIVNLRDGKIRSDTDEYIVDEQTLKEPEHKNMGKSSMSFLTALALSFNNLKTKKARTLLTSFAGSIGIIGIALILALSNGVNGYIQSIEEETLSEYPLQIQSTGFDITSMMVGNTGTDDKSKDSSGKKNKDGQVKVMEMVTNMFSKMNTNDLKSLKKHLEKDNDVLKSYTNAVEYDYDVDPQIYREDSDGVRQVHPDKSFSSIGIGADSGANSMMSSMMSTNVFYRMPKNTSLYEKQYDVKAGRWPKKYNECVLVLSQDGGMSDFLLYTLGLRDQMELDDMIKAFASEEEIKTPSSLGTYTYKDILNKKFKLVNQADYYEYDSQYKVWKDKSDNAEYMKKLVADGEDIKIVGIVQPAEGSKATALNMGIGYPYSLMTHVAEEAKNSEIVKQQKASPDINVFTGEKFGEDSGDNGLDMNSLFSVDEDALQKAFSMGDTDLAGSLGNSLDFSKAVNLQDAFKLDGNTLNLSGLVNLDQVDLNLSGLPPTGLGDMLSGLDVKVKPGGMQKMAVSLMEGYQAYAKTHPEADYSHLGDNFFEYLKTDGAKQIMKKYFSKILKESGKVTITEEKVQKLLTDIMQGFEKYVKDQGIGDISADQYGTYFRQYLQTAEAKQIITDWVNDLYKDVDIEISEADLQAMAQELAAGYLSYAQEKGYADVTKMGENFAAYLGTADGKQRLSNGLSETLDMKSLESQLSSGMNAYMKQAMRAYAKSFGNALETQISSAMEQIVGQMSSGMGKVMESAMTQIGQNLQSVMTDAMKIDTDAFAKAFQFNMTEDDLTELMMSMSGTASATYDSNLQKLGYADFAKPSEIDIYPKDFESKEQVVDYLDRYNKKMEKAGKDEQVISYTDVVGTLMSSVTDIVNTISYVLIAFVAISLVVSSIMIGVITYISVLERKKEIGILRAIGASKRNVSQVFNAETFIIGLCAGLIGIGLTLLLLLPGNMIIHAVADNSNVNAVLPVIPALVLIALSVVLTLLGGLIPSKKASKSDPVTALRTE</sequence>
<dbReference type="GO" id="GO:0022857">
    <property type="term" value="F:transmembrane transporter activity"/>
    <property type="evidence" value="ECO:0007669"/>
    <property type="project" value="UniProtKB-ARBA"/>
</dbReference>
<dbReference type="InterPro" id="IPR003439">
    <property type="entry name" value="ABC_transporter-like_ATP-bd"/>
</dbReference>
<evidence type="ECO:0000256" key="1">
    <source>
        <dbReference type="ARBA" id="ARBA00004429"/>
    </source>
</evidence>
<evidence type="ECO:0000256" key="5">
    <source>
        <dbReference type="ARBA" id="ARBA00022741"/>
    </source>
</evidence>
<dbReference type="Pfam" id="PF00005">
    <property type="entry name" value="ABC_tran"/>
    <property type="match status" value="1"/>
</dbReference>
<comment type="similarity">
    <text evidence="9">Belongs to the ABC transporter superfamily. Macrolide exporter (TC 3.A.1.122) family.</text>
</comment>
<keyword evidence="2" id="KW-0813">Transport</keyword>
<keyword evidence="7 11" id="KW-1133">Transmembrane helix</keyword>
<dbReference type="PANTHER" id="PTHR42798:SF6">
    <property type="entry name" value="CELL DIVISION ATP-BINDING PROTEIN FTSE"/>
    <property type="match status" value="1"/>
</dbReference>
<keyword evidence="13" id="KW-0378">Hydrolase</keyword>
<keyword evidence="6 13" id="KW-0067">ATP-binding</keyword>
<organism evidence="13 14">
    <name type="scientific">Dorea longicatena</name>
    <dbReference type="NCBI Taxonomy" id="88431"/>
    <lineage>
        <taxon>Bacteria</taxon>
        <taxon>Bacillati</taxon>
        <taxon>Bacillota</taxon>
        <taxon>Clostridia</taxon>
        <taxon>Lachnospirales</taxon>
        <taxon>Lachnospiraceae</taxon>
        <taxon>Dorea</taxon>
    </lineage>
</organism>
<protein>
    <submittedName>
        <fullName evidence="13">Macrolide export ATP-binding/permease protein MacB</fullName>
        <ecNumber evidence="13">3.6.3.-</ecNumber>
    </submittedName>
</protein>
<evidence type="ECO:0000256" key="6">
    <source>
        <dbReference type="ARBA" id="ARBA00022840"/>
    </source>
</evidence>
<dbReference type="GO" id="GO:0098796">
    <property type="term" value="C:membrane protein complex"/>
    <property type="evidence" value="ECO:0007669"/>
    <property type="project" value="UniProtKB-ARBA"/>
</dbReference>
<evidence type="ECO:0000256" key="3">
    <source>
        <dbReference type="ARBA" id="ARBA00022475"/>
    </source>
</evidence>
<evidence type="ECO:0000256" key="8">
    <source>
        <dbReference type="ARBA" id="ARBA00023136"/>
    </source>
</evidence>
<evidence type="ECO:0000256" key="7">
    <source>
        <dbReference type="ARBA" id="ARBA00022989"/>
    </source>
</evidence>
<dbReference type="GO" id="GO:0016887">
    <property type="term" value="F:ATP hydrolysis activity"/>
    <property type="evidence" value="ECO:0007669"/>
    <property type="project" value="InterPro"/>
</dbReference>
<evidence type="ECO:0000256" key="11">
    <source>
        <dbReference type="SAM" id="Phobius"/>
    </source>
</evidence>
<feature type="transmembrane region" description="Helical" evidence="11">
    <location>
        <begin position="1074"/>
        <end position="1102"/>
    </location>
</feature>
<dbReference type="AlphaFoldDB" id="A0A173U023"/>
<dbReference type="PANTHER" id="PTHR42798">
    <property type="entry name" value="LIPOPROTEIN-RELEASING SYSTEM ATP-BINDING PROTEIN LOLD"/>
    <property type="match status" value="1"/>
</dbReference>
<keyword evidence="4 11" id="KW-0812">Transmembrane</keyword>
<evidence type="ECO:0000256" key="9">
    <source>
        <dbReference type="ARBA" id="ARBA00038388"/>
    </source>
</evidence>
<dbReference type="SUPFAM" id="SSF52540">
    <property type="entry name" value="P-loop containing nucleoside triphosphate hydrolases"/>
    <property type="match status" value="1"/>
</dbReference>
<dbReference type="GO" id="GO:0005886">
    <property type="term" value="C:plasma membrane"/>
    <property type="evidence" value="ECO:0007669"/>
    <property type="project" value="UniProtKB-SubCell"/>
</dbReference>
<dbReference type="InterPro" id="IPR017871">
    <property type="entry name" value="ABC_transporter-like_CS"/>
</dbReference>
<evidence type="ECO:0000313" key="14">
    <source>
        <dbReference type="Proteomes" id="UP000095597"/>
    </source>
</evidence>
<dbReference type="EMBL" id="CYXO01000010">
    <property type="protein sequence ID" value="CUN08214.1"/>
    <property type="molecule type" value="Genomic_DNA"/>
</dbReference>
<evidence type="ECO:0000313" key="13">
    <source>
        <dbReference type="EMBL" id="CUN08214.1"/>
    </source>
</evidence>
<comment type="subcellular location">
    <subcellularLocation>
        <location evidence="1">Cell inner membrane</location>
        <topology evidence="1">Multi-pass membrane protein</topology>
    </subcellularLocation>
</comment>
<keyword evidence="5" id="KW-0547">Nucleotide-binding</keyword>
<dbReference type="InterPro" id="IPR017911">
    <property type="entry name" value="MacB-like_ATP-bd"/>
</dbReference>
<dbReference type="Gene3D" id="3.40.50.300">
    <property type="entry name" value="P-loop containing nucleotide triphosphate hydrolases"/>
    <property type="match status" value="1"/>
</dbReference>
<name>A0A173U023_9FIRM</name>
<dbReference type="Proteomes" id="UP000095597">
    <property type="component" value="Unassembled WGS sequence"/>
</dbReference>
<feature type="compositionally biased region" description="Basic and acidic residues" evidence="10">
    <location>
        <begin position="325"/>
        <end position="340"/>
    </location>
</feature>
<evidence type="ECO:0000256" key="10">
    <source>
        <dbReference type="SAM" id="MobiDB-lite"/>
    </source>
</evidence>
<reference evidence="13 14" key="1">
    <citation type="submission" date="2015-09" db="EMBL/GenBank/DDBJ databases">
        <authorList>
            <consortium name="Pathogen Informatics"/>
        </authorList>
    </citation>
    <scope>NUCLEOTIDE SEQUENCE [LARGE SCALE GENOMIC DNA]</scope>
    <source>
        <strain evidence="13 14">2789STDY5834961</strain>
    </source>
</reference>
<dbReference type="Pfam" id="PF02687">
    <property type="entry name" value="FtsX"/>
    <property type="match status" value="1"/>
</dbReference>
<feature type="region of interest" description="Disordered" evidence="10">
    <location>
        <begin position="320"/>
        <end position="340"/>
    </location>
</feature>